<evidence type="ECO:0000313" key="2">
    <source>
        <dbReference type="Proteomes" id="UP000281691"/>
    </source>
</evidence>
<dbReference type="Proteomes" id="UP000281691">
    <property type="component" value="Unassembled WGS sequence"/>
</dbReference>
<comment type="caution">
    <text evidence="1">The sequence shown here is derived from an EMBL/GenBank/DDBJ whole genome shotgun (WGS) entry which is preliminary data.</text>
</comment>
<keyword evidence="2" id="KW-1185">Reference proteome</keyword>
<protein>
    <submittedName>
        <fullName evidence="1">Uncharacterized protein</fullName>
    </submittedName>
</protein>
<sequence>MNYYNSETKITEEFACELLNKAGIKCKLNNLECITNVDIIAQECFKIDVQFSKNFDVYGDCRLDIISAYQKEVNKNDDTQQSYIYDKNLKFIDNFEKKHKVKVIKYGKLFQRDYLDALIIFFYKGQDINKDNSNLDKIMIIRKDDIINFLENRKAELFNRVKLNDKKRNGLSDVHGSAFIPVNAEYLAKATSCIFIKFANKENFLLNGEKIKEYLFKPKKV</sequence>
<proteinExistence type="predicted"/>
<dbReference type="EMBL" id="RKQP01000002">
    <property type="protein sequence ID" value="RPE83720.1"/>
    <property type="molecule type" value="Genomic_DNA"/>
</dbReference>
<dbReference type="OrthoDB" id="5690923at2"/>
<name>A0A3N4WCG0_9PAST</name>
<evidence type="ECO:0000313" key="1">
    <source>
        <dbReference type="EMBL" id="RPE83720.1"/>
    </source>
</evidence>
<organism evidence="1 2">
    <name type="scientific">Vespertiliibacter pulmonis</name>
    <dbReference type="NCBI Taxonomy" id="1443036"/>
    <lineage>
        <taxon>Bacteria</taxon>
        <taxon>Pseudomonadati</taxon>
        <taxon>Pseudomonadota</taxon>
        <taxon>Gammaproteobacteria</taxon>
        <taxon>Pasteurellales</taxon>
        <taxon>Pasteurellaceae</taxon>
        <taxon>Vespertiliibacter</taxon>
    </lineage>
</organism>
<reference evidence="1 2" key="1">
    <citation type="submission" date="2018-11" db="EMBL/GenBank/DDBJ databases">
        <title>Genomic Encyclopedia of Type Strains, Phase IV (KMG-IV): sequencing the most valuable type-strain genomes for metagenomic binning, comparative biology and taxonomic classification.</title>
        <authorList>
            <person name="Goeker M."/>
        </authorList>
    </citation>
    <scope>NUCLEOTIDE SEQUENCE [LARGE SCALE GENOMIC DNA]</scope>
    <source>
        <strain evidence="1 2">DSM 27238</strain>
    </source>
</reference>
<accession>A0A3N4WCG0</accession>
<dbReference type="RefSeq" id="WP_124211093.1">
    <property type="nucleotide sequence ID" value="NZ_CP016615.1"/>
</dbReference>
<dbReference type="AlphaFoldDB" id="A0A3N4WCG0"/>
<gene>
    <name evidence="1" type="ORF">EDC46_0921</name>
</gene>